<dbReference type="Pfam" id="PF07855">
    <property type="entry name" value="ATG101"/>
    <property type="match status" value="1"/>
</dbReference>
<accession>A0ABM0K148</accession>
<sequence length="218" mass="25758">MNARSQVMELTVEGRQIEEVIHSLFHTILLHRTTGKYIYNKEKNFTIGHVKVQDVDCDFLDFSYVKLVSPELDTYLKKEVAQFRDMLRSSEGQHSGQISLEFYRKHKTRWLFQADNSPWEVWTIKLDVTNLSNENERLEFKAKLTEQMSEKVFSIIDIINRHEFVPRVPVREEEDTVFDTSFSDIQPYLFRIYHQTTGPSPNSVGLTMRKFLRGSFQL</sequence>
<reference evidence="5" key="1">
    <citation type="submission" date="2025-08" db="UniProtKB">
        <authorList>
            <consortium name="RefSeq"/>
        </authorList>
    </citation>
    <scope>IDENTIFICATION</scope>
</reference>
<keyword evidence="4" id="KW-1185">Reference proteome</keyword>
<evidence type="ECO:0000256" key="2">
    <source>
        <dbReference type="ARBA" id="ARBA00018874"/>
    </source>
</evidence>
<dbReference type="RefSeq" id="XP_005106306.1">
    <property type="nucleotide sequence ID" value="XM_005106249.3"/>
</dbReference>
<dbReference type="PANTHER" id="PTHR13292:SF0">
    <property type="entry name" value="AUTOPHAGY-RELATED PROTEIN 101"/>
    <property type="match status" value="1"/>
</dbReference>
<organism evidence="4 5">
    <name type="scientific">Aplysia californica</name>
    <name type="common">California sea hare</name>
    <dbReference type="NCBI Taxonomy" id="6500"/>
    <lineage>
        <taxon>Eukaryota</taxon>
        <taxon>Metazoa</taxon>
        <taxon>Spiralia</taxon>
        <taxon>Lophotrochozoa</taxon>
        <taxon>Mollusca</taxon>
        <taxon>Gastropoda</taxon>
        <taxon>Heterobranchia</taxon>
        <taxon>Euthyneura</taxon>
        <taxon>Tectipleura</taxon>
        <taxon>Aplysiida</taxon>
        <taxon>Aplysioidea</taxon>
        <taxon>Aplysiidae</taxon>
        <taxon>Aplysia</taxon>
    </lineage>
</organism>
<comment type="similarity">
    <text evidence="1">Belongs to the ATG101 family.</text>
</comment>
<name>A0ABM0K148_APLCA</name>
<protein>
    <recommendedName>
        <fullName evidence="2">Autophagy-related protein 101</fullName>
    </recommendedName>
</protein>
<dbReference type="GeneID" id="101845265"/>
<keyword evidence="3" id="KW-0072">Autophagy</keyword>
<evidence type="ECO:0000256" key="3">
    <source>
        <dbReference type="ARBA" id="ARBA00023006"/>
    </source>
</evidence>
<dbReference type="PANTHER" id="PTHR13292">
    <property type="entry name" value="AUTOPHAGY-RELATED PROTEIN 101"/>
    <property type="match status" value="1"/>
</dbReference>
<evidence type="ECO:0000256" key="1">
    <source>
        <dbReference type="ARBA" id="ARBA00007130"/>
    </source>
</evidence>
<gene>
    <name evidence="5" type="primary">LOC101845265</name>
</gene>
<proteinExistence type="inferred from homology"/>
<evidence type="ECO:0000313" key="4">
    <source>
        <dbReference type="Proteomes" id="UP000694888"/>
    </source>
</evidence>
<dbReference type="InterPro" id="IPR012445">
    <property type="entry name" value="ATG101"/>
</dbReference>
<evidence type="ECO:0000313" key="5">
    <source>
        <dbReference type="RefSeq" id="XP_005106306.1"/>
    </source>
</evidence>
<dbReference type="Proteomes" id="UP000694888">
    <property type="component" value="Unplaced"/>
</dbReference>